<feature type="compositionally biased region" description="Basic and acidic residues" evidence="3">
    <location>
        <begin position="464"/>
        <end position="473"/>
    </location>
</feature>
<evidence type="ECO:0000256" key="2">
    <source>
        <dbReference type="ARBA" id="ARBA00023242"/>
    </source>
</evidence>
<evidence type="ECO:0000313" key="6">
    <source>
        <dbReference type="Proteomes" id="UP000604825"/>
    </source>
</evidence>
<accession>A0A811NVL9</accession>
<feature type="compositionally biased region" description="Low complexity" evidence="3">
    <location>
        <begin position="32"/>
        <end position="57"/>
    </location>
</feature>
<dbReference type="Pfam" id="PF07967">
    <property type="entry name" value="zf-C3HC"/>
    <property type="match status" value="1"/>
</dbReference>
<keyword evidence="6" id="KW-1185">Reference proteome</keyword>
<reference evidence="5" key="1">
    <citation type="submission" date="2020-10" db="EMBL/GenBank/DDBJ databases">
        <authorList>
            <person name="Han B."/>
            <person name="Lu T."/>
            <person name="Zhao Q."/>
            <person name="Huang X."/>
            <person name="Zhao Y."/>
        </authorList>
    </citation>
    <scope>NUCLEOTIDE SEQUENCE</scope>
</reference>
<evidence type="ECO:0000256" key="1">
    <source>
        <dbReference type="ARBA" id="ARBA00004123"/>
    </source>
</evidence>
<dbReference type="GO" id="GO:0008270">
    <property type="term" value="F:zinc ion binding"/>
    <property type="evidence" value="ECO:0007669"/>
    <property type="project" value="InterPro"/>
</dbReference>
<feature type="region of interest" description="Disordered" evidence="3">
    <location>
        <begin position="410"/>
        <end position="505"/>
    </location>
</feature>
<comment type="caution">
    <text evidence="5">The sequence shown here is derived from an EMBL/GenBank/DDBJ whole genome shotgun (WGS) entry which is preliminary data.</text>
</comment>
<feature type="region of interest" description="Disordered" evidence="3">
    <location>
        <begin position="22"/>
        <end position="57"/>
    </location>
</feature>
<organism evidence="5 6">
    <name type="scientific">Miscanthus lutarioriparius</name>
    <dbReference type="NCBI Taxonomy" id="422564"/>
    <lineage>
        <taxon>Eukaryota</taxon>
        <taxon>Viridiplantae</taxon>
        <taxon>Streptophyta</taxon>
        <taxon>Embryophyta</taxon>
        <taxon>Tracheophyta</taxon>
        <taxon>Spermatophyta</taxon>
        <taxon>Magnoliopsida</taxon>
        <taxon>Liliopsida</taxon>
        <taxon>Poales</taxon>
        <taxon>Poaceae</taxon>
        <taxon>PACMAD clade</taxon>
        <taxon>Panicoideae</taxon>
        <taxon>Andropogonodae</taxon>
        <taxon>Andropogoneae</taxon>
        <taxon>Saccharinae</taxon>
        <taxon>Miscanthus</taxon>
    </lineage>
</organism>
<feature type="compositionally biased region" description="Basic and acidic residues" evidence="3">
    <location>
        <begin position="434"/>
        <end position="444"/>
    </location>
</feature>
<name>A0A811NVL9_9POAL</name>
<comment type="subcellular location">
    <subcellularLocation>
        <location evidence="1">Nucleus</location>
    </subcellularLocation>
</comment>
<gene>
    <name evidence="5" type="ORF">NCGR_LOCUS21098</name>
</gene>
<keyword evidence="2" id="KW-0539">Nucleus</keyword>
<evidence type="ECO:0000259" key="4">
    <source>
        <dbReference type="Pfam" id="PF07967"/>
    </source>
</evidence>
<proteinExistence type="predicted"/>
<dbReference type="EMBL" id="CAJGYO010000005">
    <property type="protein sequence ID" value="CAD6230949.1"/>
    <property type="molecule type" value="Genomic_DNA"/>
</dbReference>
<evidence type="ECO:0000256" key="3">
    <source>
        <dbReference type="SAM" id="MobiDB-lite"/>
    </source>
</evidence>
<dbReference type="PANTHER" id="PTHR15835">
    <property type="entry name" value="NUCLEAR-INTERACTING PARTNER OF ALK"/>
    <property type="match status" value="1"/>
</dbReference>
<dbReference type="Proteomes" id="UP000604825">
    <property type="component" value="Unassembled WGS sequence"/>
</dbReference>
<feature type="compositionally biased region" description="Polar residues" evidence="3">
    <location>
        <begin position="445"/>
        <end position="463"/>
    </location>
</feature>
<dbReference type="InterPro" id="IPR012935">
    <property type="entry name" value="NuBaID_N"/>
</dbReference>
<dbReference type="GO" id="GO:0005634">
    <property type="term" value="C:nucleus"/>
    <property type="evidence" value="ECO:0007669"/>
    <property type="project" value="UniProtKB-SubCell"/>
</dbReference>
<dbReference type="AlphaFoldDB" id="A0A811NVL9"/>
<dbReference type="PANTHER" id="PTHR15835:SF6">
    <property type="entry name" value="ZINC FINGER C3HC-TYPE PROTEIN 1"/>
    <property type="match status" value="1"/>
</dbReference>
<feature type="compositionally biased region" description="Polar residues" evidence="3">
    <location>
        <begin position="476"/>
        <end position="488"/>
    </location>
</feature>
<sequence length="603" mass="66370">MAAGGGGGGDISADSERRLKKAMDKLYHFPKPKSSSTGGSKPSSSAPSSGRAAGKAAVEAARRLGVVRGSRLPPQLSAMSAIWPPPPCRPWDRADLMRRLGSFKAMTWFAKPKVINPVNCARRGWTNIEPDVITCEACGARLLFSTPSSWTTQQVEKAAAVFSLKLDTGHKLLCPWIDNICDESLALFPPTPPPVLVGNYYELLSSLLRLLAFPRISCSSLETMKKRSPQLEQFLSEPFSPSVVLKGGFMLTEDSTIKDLDGAFQDADTYYQALKIISLFGWEPRLLPYAIDCGTEFHSDANSTSKLAQPEQSSKTMEDRVIFYSPDDANGARPSANVNQEDQHYDPLSVVLDCQFCGACVALWPFSLVQRPLQLFKLISDSNRQDDQDNGHANVVGGVGRSKDANIGFNFTIAGGPPPTRQSFRPKVSFPVGQKHDQPGENSEKSIPNSVVSTEQKQGGSHSNTDKDTKLDDASNVEQPETSSPSRKSITRSDAAVDQHGLEPRFCSVQEKQGLYDRMNEFDPIKQHRTFCPWISPDYGEPLPGWRLTLSALLAQDKRSDGDLQVEVQTSLLDEEDDPLTTVRKLFMTPPPKRRRIHQSEKS</sequence>
<evidence type="ECO:0000313" key="5">
    <source>
        <dbReference type="EMBL" id="CAD6230949.1"/>
    </source>
</evidence>
<dbReference type="OrthoDB" id="614844at2759"/>
<protein>
    <recommendedName>
        <fullName evidence="4">C3HC-type domain-containing protein</fullName>
    </recommendedName>
</protein>
<feature type="domain" description="C3HC-type" evidence="4">
    <location>
        <begin position="90"/>
        <end position="210"/>
    </location>
</feature>